<accession>A0ABN1AGF5</accession>
<organism evidence="2 3">
    <name type="scientific">Streptomyces stramineus</name>
    <dbReference type="NCBI Taxonomy" id="173861"/>
    <lineage>
        <taxon>Bacteria</taxon>
        <taxon>Bacillati</taxon>
        <taxon>Actinomycetota</taxon>
        <taxon>Actinomycetes</taxon>
        <taxon>Kitasatosporales</taxon>
        <taxon>Streptomycetaceae</taxon>
        <taxon>Streptomyces</taxon>
    </lineage>
</organism>
<protein>
    <submittedName>
        <fullName evidence="2">Uncharacterized protein</fullName>
    </submittedName>
</protein>
<proteinExistence type="predicted"/>
<sequence length="103" mass="11023">MKFPTMRNKVAASVGAIALTAVCGVMTASPAQAANPGYRCSNWKSTNHGWTADCRVTSGKARAMVGCWDGTSHFGRWMGRGSWKFGMSCGKSKMGESGVEWKP</sequence>
<evidence type="ECO:0000313" key="3">
    <source>
        <dbReference type="Proteomes" id="UP001499895"/>
    </source>
</evidence>
<gene>
    <name evidence="2" type="ORF">GCM10009544_42420</name>
</gene>
<dbReference type="EMBL" id="BAAAHB010000051">
    <property type="protein sequence ID" value="GAA0475900.1"/>
    <property type="molecule type" value="Genomic_DNA"/>
</dbReference>
<name>A0ABN1AGF5_9ACTN</name>
<keyword evidence="1" id="KW-0732">Signal</keyword>
<feature type="chain" id="PRO_5047355208" evidence="1">
    <location>
        <begin position="34"/>
        <end position="103"/>
    </location>
</feature>
<evidence type="ECO:0000256" key="1">
    <source>
        <dbReference type="SAM" id="SignalP"/>
    </source>
</evidence>
<comment type="caution">
    <text evidence="2">The sequence shown here is derived from an EMBL/GenBank/DDBJ whole genome shotgun (WGS) entry which is preliminary data.</text>
</comment>
<feature type="signal peptide" evidence="1">
    <location>
        <begin position="1"/>
        <end position="33"/>
    </location>
</feature>
<keyword evidence="3" id="KW-1185">Reference proteome</keyword>
<dbReference type="Proteomes" id="UP001499895">
    <property type="component" value="Unassembled WGS sequence"/>
</dbReference>
<evidence type="ECO:0000313" key="2">
    <source>
        <dbReference type="EMBL" id="GAA0475900.1"/>
    </source>
</evidence>
<reference evidence="2 3" key="1">
    <citation type="journal article" date="2019" name="Int. J. Syst. Evol. Microbiol.">
        <title>The Global Catalogue of Microorganisms (GCM) 10K type strain sequencing project: providing services to taxonomists for standard genome sequencing and annotation.</title>
        <authorList>
            <consortium name="The Broad Institute Genomics Platform"/>
            <consortium name="The Broad Institute Genome Sequencing Center for Infectious Disease"/>
            <person name="Wu L."/>
            <person name="Ma J."/>
        </authorList>
    </citation>
    <scope>NUCLEOTIDE SEQUENCE [LARGE SCALE GENOMIC DNA]</scope>
    <source>
        <strain evidence="2 3">JCM 10649</strain>
    </source>
</reference>